<dbReference type="Pfam" id="PF04237">
    <property type="entry name" value="YjbR"/>
    <property type="match status" value="1"/>
</dbReference>
<protein>
    <recommendedName>
        <fullName evidence="3">MmcQ/YjbR family DNA-binding protein</fullName>
    </recommendedName>
</protein>
<dbReference type="PANTHER" id="PTHR35145">
    <property type="entry name" value="CYTOPLASMIC PROTEIN-RELATED"/>
    <property type="match status" value="1"/>
</dbReference>
<comment type="caution">
    <text evidence="1">The sequence shown here is derived from an EMBL/GenBank/DDBJ whole genome shotgun (WGS) entry which is preliminary data.</text>
</comment>
<dbReference type="InterPro" id="IPR058532">
    <property type="entry name" value="YjbR/MT2646/Rv2570-like"/>
</dbReference>
<reference evidence="1 2" key="1">
    <citation type="submission" date="2017-12" db="EMBL/GenBank/DDBJ databases">
        <title>Characterization of six clinical isolates of Enterochimera gen. nov., a novel genus of the Yersiniaciae family and the three species Enterochimera arupensis sp. nov., Enterochimera coloradensis sp. nov, and Enterochimera californica sp. nov.</title>
        <authorList>
            <person name="Rossi A."/>
            <person name="Fisher M."/>
        </authorList>
    </citation>
    <scope>NUCLEOTIDE SEQUENCE [LARGE SCALE GENOMIC DNA]</scope>
    <source>
        <strain evidence="2">2015-Iso6</strain>
    </source>
</reference>
<evidence type="ECO:0000313" key="1">
    <source>
        <dbReference type="EMBL" id="PLR31106.1"/>
    </source>
</evidence>
<dbReference type="InterPro" id="IPR038056">
    <property type="entry name" value="YjbR-like_sf"/>
</dbReference>
<name>A0A2N5DVL8_9GAMM</name>
<evidence type="ECO:0008006" key="3">
    <source>
        <dbReference type="Google" id="ProtNLM"/>
    </source>
</evidence>
<dbReference type="AlphaFoldDB" id="A0A2N5DVL8"/>
<sequence>MNSSDLLDYCMSKPGAEQSVDNQWNANQIKVGDMMFAMVSAVQERPAISLKTSPELAEELRARHPDIVPGEHLNKAHWNTLFLDGDLPDSQFYFLIDSSYQLVVESLPEAVRHDLGV</sequence>
<dbReference type="OrthoDB" id="3194910at2"/>
<dbReference type="SUPFAM" id="SSF142906">
    <property type="entry name" value="YjbR-like"/>
    <property type="match status" value="1"/>
</dbReference>
<keyword evidence="2" id="KW-1185">Reference proteome</keyword>
<organism evidence="1 2">
    <name type="scientific">Chimaeribacter californicus</name>
    <dbReference type="NCBI Taxonomy" id="2060067"/>
    <lineage>
        <taxon>Bacteria</taxon>
        <taxon>Pseudomonadati</taxon>
        <taxon>Pseudomonadota</taxon>
        <taxon>Gammaproteobacteria</taxon>
        <taxon>Enterobacterales</taxon>
        <taxon>Yersiniaceae</taxon>
        <taxon>Chimaeribacter</taxon>
    </lineage>
</organism>
<dbReference type="InterPro" id="IPR007351">
    <property type="entry name" value="YjbR"/>
</dbReference>
<dbReference type="Proteomes" id="UP000234240">
    <property type="component" value="Unassembled WGS sequence"/>
</dbReference>
<dbReference type="EMBL" id="PJZF01000027">
    <property type="protein sequence ID" value="PLR31106.1"/>
    <property type="molecule type" value="Genomic_DNA"/>
</dbReference>
<gene>
    <name evidence="1" type="ORF">CYR55_21115</name>
</gene>
<dbReference type="Gene3D" id="3.90.1150.30">
    <property type="match status" value="1"/>
</dbReference>
<proteinExistence type="predicted"/>
<dbReference type="PANTHER" id="PTHR35145:SF3">
    <property type="entry name" value="CYTOPLASMIC PROTEIN"/>
    <property type="match status" value="1"/>
</dbReference>
<evidence type="ECO:0000313" key="2">
    <source>
        <dbReference type="Proteomes" id="UP000234240"/>
    </source>
</evidence>
<accession>A0A2N5DVL8</accession>
<dbReference type="RefSeq" id="WP_101818315.1">
    <property type="nucleotide sequence ID" value="NZ_PJZF01000027.1"/>
</dbReference>